<dbReference type="SUPFAM" id="SSF52467">
    <property type="entry name" value="DHS-like NAD/FAD-binding domain"/>
    <property type="match status" value="1"/>
</dbReference>
<sequence>MIKVSDFIAKFLAEHKDTGNTVFMVSGGGNMHLIDSLGKNKDLEYVCNHHEQACTFASEGYTRVSNKIGLAYVTTGPGGTNAITGVYSAWVDSIPTLTISGQVKFETTIASQPELKLRQLGDQEVNIIDLVKPITKYAVMIIDKNSIKYHLQKAVFEAKNGRPGPVWLDIPLDIQGALMDENDLYDFDIPKIPEYDLKIDEVIESLKSAKRPVIIAGNGITLSGANDDFLDLIEKLNIPVIGTFARYDIVKNDHKLFFGRFGTIGNRMANFTVQNSDLIIAIGARLNVRAISYNWEFFGREAKKIMVDIDLAELNKHTLDIDLKIQSDAKKFIQELMKNLNEIDNKQYLEWIHKCNTYKNQYPTIVFKRLEVKDFVDSYNFFDTISELASNDCTYVFGNGTACVSSYQSLKLHKNQKVIVNSGCAAMGYDLPASIGSYYANKDRQIICVTGEGSLQMNIQELQTIIHNKIPIKIFVLNNGGYISIRNTQNGFFKGHKVGADTSSGVSFPDTIKIGQTYGFKTFKIENQINLDYQLKEVFNSDGSIICEIILSPEEKMQPKLSSEIKPDGKIISKPLEDMFPFIDREEFRKNMIIKIVGE</sequence>
<dbReference type="InterPro" id="IPR045229">
    <property type="entry name" value="TPP_enz"/>
</dbReference>
<dbReference type="GO" id="GO:0030976">
    <property type="term" value="F:thiamine pyrophosphate binding"/>
    <property type="evidence" value="ECO:0007669"/>
    <property type="project" value="InterPro"/>
</dbReference>
<evidence type="ECO:0000259" key="5">
    <source>
        <dbReference type="Pfam" id="PF02775"/>
    </source>
</evidence>
<dbReference type="GO" id="GO:0050660">
    <property type="term" value="F:flavin adenine dinucleotide binding"/>
    <property type="evidence" value="ECO:0007669"/>
    <property type="project" value="TreeGrafter"/>
</dbReference>
<dbReference type="Gene3D" id="3.40.50.970">
    <property type="match status" value="2"/>
</dbReference>
<comment type="caution">
    <text evidence="7">The sequence shown here is derived from an EMBL/GenBank/DDBJ whole genome shotgun (WGS) entry which is preliminary data.</text>
</comment>
<evidence type="ECO:0000256" key="3">
    <source>
        <dbReference type="RuleBase" id="RU362132"/>
    </source>
</evidence>
<gene>
    <name evidence="7" type="ORF">PJV92_05145</name>
</gene>
<proteinExistence type="inferred from homology"/>
<dbReference type="EMBL" id="JAQJJM010000010">
    <property type="protein sequence ID" value="MDN5132104.1"/>
    <property type="molecule type" value="Genomic_DNA"/>
</dbReference>
<dbReference type="Pfam" id="PF00205">
    <property type="entry name" value="TPP_enzyme_M"/>
    <property type="match status" value="1"/>
</dbReference>
<evidence type="ECO:0000313" key="7">
    <source>
        <dbReference type="EMBL" id="MDN5132104.1"/>
    </source>
</evidence>
<dbReference type="RefSeq" id="WP_175531004.1">
    <property type="nucleotide sequence ID" value="NZ_JABWGL010000010.1"/>
</dbReference>
<reference evidence="7" key="2">
    <citation type="submission" date="2023-01" db="EMBL/GenBank/DDBJ databases">
        <authorList>
            <person name="Uljanovas D."/>
        </authorList>
    </citation>
    <scope>NUCLEOTIDE SEQUENCE</scope>
    <source>
        <strain evidence="7">H19</strain>
    </source>
</reference>
<evidence type="ECO:0000313" key="8">
    <source>
        <dbReference type="Proteomes" id="UP001171508"/>
    </source>
</evidence>
<comment type="similarity">
    <text evidence="1 3">Belongs to the TPP enzyme family.</text>
</comment>
<dbReference type="Pfam" id="PF02776">
    <property type="entry name" value="TPP_enzyme_N"/>
    <property type="match status" value="1"/>
</dbReference>
<feature type="domain" description="Thiamine pyrophosphate enzyme TPP-binding" evidence="5">
    <location>
        <begin position="400"/>
        <end position="549"/>
    </location>
</feature>
<accession>A0AAP4PZE8</accession>
<reference evidence="7" key="1">
    <citation type="journal article" date="2023" name="Microorganisms">
        <title>Genomic Characterization of Arcobacter butzleri Strains Isolated from Various Sources in Lithuania.</title>
        <authorList>
            <person name="Uljanovas D."/>
            <person name="Golz G."/>
            <person name="Fleischmann S."/>
            <person name="Kudirkiene E."/>
            <person name="Kasetiene N."/>
            <person name="Grineviciene A."/>
            <person name="Tamuleviciene E."/>
            <person name="Aksomaitiene J."/>
            <person name="Alter T."/>
            <person name="Malakauskas M."/>
        </authorList>
    </citation>
    <scope>NUCLEOTIDE SEQUENCE</scope>
    <source>
        <strain evidence="7">H19</strain>
    </source>
</reference>
<dbReference type="AlphaFoldDB" id="A0AAP4PZE8"/>
<feature type="domain" description="Thiamine pyrophosphate enzyme central" evidence="4">
    <location>
        <begin position="199"/>
        <end position="336"/>
    </location>
</feature>
<name>A0AAP4PZE8_9BACT</name>
<dbReference type="SUPFAM" id="SSF52518">
    <property type="entry name" value="Thiamin diphosphate-binding fold (THDP-binding)"/>
    <property type="match status" value="2"/>
</dbReference>
<evidence type="ECO:0000259" key="4">
    <source>
        <dbReference type="Pfam" id="PF00205"/>
    </source>
</evidence>
<evidence type="ECO:0000259" key="6">
    <source>
        <dbReference type="Pfam" id="PF02776"/>
    </source>
</evidence>
<dbReference type="InterPro" id="IPR029061">
    <property type="entry name" value="THDP-binding"/>
</dbReference>
<dbReference type="GO" id="GO:0003984">
    <property type="term" value="F:acetolactate synthase activity"/>
    <property type="evidence" value="ECO:0007669"/>
    <property type="project" value="TreeGrafter"/>
</dbReference>
<organism evidence="7 8">
    <name type="scientific">Aliarcobacter butzleri</name>
    <dbReference type="NCBI Taxonomy" id="28197"/>
    <lineage>
        <taxon>Bacteria</taxon>
        <taxon>Pseudomonadati</taxon>
        <taxon>Campylobacterota</taxon>
        <taxon>Epsilonproteobacteria</taxon>
        <taxon>Campylobacterales</taxon>
        <taxon>Arcobacteraceae</taxon>
        <taxon>Aliarcobacter</taxon>
    </lineage>
</organism>
<dbReference type="InterPro" id="IPR012000">
    <property type="entry name" value="Thiamin_PyroP_enz_cen_dom"/>
</dbReference>
<dbReference type="InterPro" id="IPR012001">
    <property type="entry name" value="Thiamin_PyroP_enz_TPP-bd_dom"/>
</dbReference>
<keyword evidence="2 3" id="KW-0786">Thiamine pyrophosphate</keyword>
<protein>
    <submittedName>
        <fullName evidence="7">Thiamine pyrophosphate-binding protein</fullName>
    </submittedName>
</protein>
<dbReference type="CDD" id="cd00568">
    <property type="entry name" value="TPP_enzymes"/>
    <property type="match status" value="1"/>
</dbReference>
<evidence type="ECO:0000256" key="2">
    <source>
        <dbReference type="ARBA" id="ARBA00023052"/>
    </source>
</evidence>
<dbReference type="GO" id="GO:0009099">
    <property type="term" value="P:L-valine biosynthetic process"/>
    <property type="evidence" value="ECO:0007669"/>
    <property type="project" value="TreeGrafter"/>
</dbReference>
<dbReference type="PANTHER" id="PTHR18968:SF142">
    <property type="entry name" value="ACETOLACTATE SYNTHASE"/>
    <property type="match status" value="1"/>
</dbReference>
<dbReference type="GO" id="GO:0005948">
    <property type="term" value="C:acetolactate synthase complex"/>
    <property type="evidence" value="ECO:0007669"/>
    <property type="project" value="TreeGrafter"/>
</dbReference>
<dbReference type="GO" id="GO:0000287">
    <property type="term" value="F:magnesium ion binding"/>
    <property type="evidence" value="ECO:0007669"/>
    <property type="project" value="InterPro"/>
</dbReference>
<dbReference type="GO" id="GO:0009097">
    <property type="term" value="P:isoleucine biosynthetic process"/>
    <property type="evidence" value="ECO:0007669"/>
    <property type="project" value="TreeGrafter"/>
</dbReference>
<dbReference type="Proteomes" id="UP001171508">
    <property type="component" value="Unassembled WGS sequence"/>
</dbReference>
<feature type="domain" description="Thiamine pyrophosphate enzyme N-terminal TPP-binding" evidence="6">
    <location>
        <begin position="3"/>
        <end position="108"/>
    </location>
</feature>
<dbReference type="InterPro" id="IPR029035">
    <property type="entry name" value="DHS-like_NAD/FAD-binding_dom"/>
</dbReference>
<evidence type="ECO:0000256" key="1">
    <source>
        <dbReference type="ARBA" id="ARBA00007812"/>
    </source>
</evidence>
<dbReference type="Pfam" id="PF02775">
    <property type="entry name" value="TPP_enzyme_C"/>
    <property type="match status" value="1"/>
</dbReference>
<dbReference type="CDD" id="cd07035">
    <property type="entry name" value="TPP_PYR_POX_like"/>
    <property type="match status" value="1"/>
</dbReference>
<dbReference type="PANTHER" id="PTHR18968">
    <property type="entry name" value="THIAMINE PYROPHOSPHATE ENZYMES"/>
    <property type="match status" value="1"/>
</dbReference>
<dbReference type="InterPro" id="IPR011766">
    <property type="entry name" value="TPP_enzyme_TPP-bd"/>
</dbReference>
<dbReference type="Gene3D" id="3.40.50.1220">
    <property type="entry name" value="TPP-binding domain"/>
    <property type="match status" value="1"/>
</dbReference>